<evidence type="ECO:0000313" key="1">
    <source>
        <dbReference type="EMBL" id="KAH3836882.1"/>
    </source>
</evidence>
<proteinExistence type="predicted"/>
<dbReference type="AlphaFoldDB" id="A0A9D4QNQ4"/>
<dbReference type="EMBL" id="JAIWYP010000004">
    <property type="protein sequence ID" value="KAH3836882.1"/>
    <property type="molecule type" value="Genomic_DNA"/>
</dbReference>
<reference evidence="1" key="1">
    <citation type="journal article" date="2019" name="bioRxiv">
        <title>The Genome of the Zebra Mussel, Dreissena polymorpha: A Resource for Invasive Species Research.</title>
        <authorList>
            <person name="McCartney M.A."/>
            <person name="Auch B."/>
            <person name="Kono T."/>
            <person name="Mallez S."/>
            <person name="Zhang Y."/>
            <person name="Obille A."/>
            <person name="Becker A."/>
            <person name="Abrahante J.E."/>
            <person name="Garbe J."/>
            <person name="Badalamenti J.P."/>
            <person name="Herman A."/>
            <person name="Mangelson H."/>
            <person name="Liachko I."/>
            <person name="Sullivan S."/>
            <person name="Sone E.D."/>
            <person name="Koren S."/>
            <person name="Silverstein K.A.T."/>
            <person name="Beckman K.B."/>
            <person name="Gohl D.M."/>
        </authorList>
    </citation>
    <scope>NUCLEOTIDE SEQUENCE</scope>
    <source>
        <strain evidence="1">Duluth1</strain>
        <tissue evidence="1">Whole animal</tissue>
    </source>
</reference>
<keyword evidence="2" id="KW-1185">Reference proteome</keyword>
<dbReference type="Proteomes" id="UP000828390">
    <property type="component" value="Unassembled WGS sequence"/>
</dbReference>
<organism evidence="1 2">
    <name type="scientific">Dreissena polymorpha</name>
    <name type="common">Zebra mussel</name>
    <name type="synonym">Mytilus polymorpha</name>
    <dbReference type="NCBI Taxonomy" id="45954"/>
    <lineage>
        <taxon>Eukaryota</taxon>
        <taxon>Metazoa</taxon>
        <taxon>Spiralia</taxon>
        <taxon>Lophotrochozoa</taxon>
        <taxon>Mollusca</taxon>
        <taxon>Bivalvia</taxon>
        <taxon>Autobranchia</taxon>
        <taxon>Heteroconchia</taxon>
        <taxon>Euheterodonta</taxon>
        <taxon>Imparidentia</taxon>
        <taxon>Neoheterodontei</taxon>
        <taxon>Myida</taxon>
        <taxon>Dreissenoidea</taxon>
        <taxon>Dreissenidae</taxon>
        <taxon>Dreissena</taxon>
    </lineage>
</organism>
<comment type="caution">
    <text evidence="1">The sequence shown here is derived from an EMBL/GenBank/DDBJ whole genome shotgun (WGS) entry which is preliminary data.</text>
</comment>
<reference evidence="1" key="2">
    <citation type="submission" date="2020-11" db="EMBL/GenBank/DDBJ databases">
        <authorList>
            <person name="McCartney M.A."/>
            <person name="Auch B."/>
            <person name="Kono T."/>
            <person name="Mallez S."/>
            <person name="Becker A."/>
            <person name="Gohl D.M."/>
            <person name="Silverstein K.A.T."/>
            <person name="Koren S."/>
            <person name="Bechman K.B."/>
            <person name="Herman A."/>
            <person name="Abrahante J.E."/>
            <person name="Garbe J."/>
        </authorList>
    </citation>
    <scope>NUCLEOTIDE SEQUENCE</scope>
    <source>
        <strain evidence="1">Duluth1</strain>
        <tissue evidence="1">Whole animal</tissue>
    </source>
</reference>
<accession>A0A9D4QNQ4</accession>
<sequence>MSLNIPVAAGDIGNAGGHARNNVYRIREPSDLRHDTTIHVADGDKLEFKYETLRMSYLK</sequence>
<gene>
    <name evidence="1" type="ORF">DPMN_110258</name>
</gene>
<evidence type="ECO:0000313" key="2">
    <source>
        <dbReference type="Proteomes" id="UP000828390"/>
    </source>
</evidence>
<name>A0A9D4QNQ4_DREPO</name>
<protein>
    <submittedName>
        <fullName evidence="1">Uncharacterized protein</fullName>
    </submittedName>
</protein>